<dbReference type="SUPFAM" id="SSF56954">
    <property type="entry name" value="Outer membrane efflux proteins (OEP)"/>
    <property type="match status" value="1"/>
</dbReference>
<accession>A0A0C3HV94</accession>
<feature type="chain" id="PRO_5002178627" evidence="8">
    <location>
        <begin position="20"/>
        <end position="437"/>
    </location>
</feature>
<dbReference type="GO" id="GO:1990281">
    <property type="term" value="C:efflux pump complex"/>
    <property type="evidence" value="ECO:0007669"/>
    <property type="project" value="TreeGrafter"/>
</dbReference>
<evidence type="ECO:0000256" key="4">
    <source>
        <dbReference type="ARBA" id="ARBA00022452"/>
    </source>
</evidence>
<dbReference type="RefSeq" id="WP_041154435.1">
    <property type="nucleotide sequence ID" value="NZ_CBCRVP010000008.1"/>
</dbReference>
<dbReference type="GO" id="GO:0009279">
    <property type="term" value="C:cell outer membrane"/>
    <property type="evidence" value="ECO:0007669"/>
    <property type="project" value="UniProtKB-SubCell"/>
</dbReference>
<dbReference type="Pfam" id="PF02321">
    <property type="entry name" value="OEP"/>
    <property type="match status" value="2"/>
</dbReference>
<dbReference type="STRING" id="50718.SU60_04075"/>
<dbReference type="GO" id="GO:0015288">
    <property type="term" value="F:porin activity"/>
    <property type="evidence" value="ECO:0007669"/>
    <property type="project" value="TreeGrafter"/>
</dbReference>
<evidence type="ECO:0000256" key="7">
    <source>
        <dbReference type="ARBA" id="ARBA00023237"/>
    </source>
</evidence>
<reference evidence="9 10" key="1">
    <citation type="submission" date="2015-01" db="EMBL/GenBank/DDBJ databases">
        <title>Draft genome of Vibrio mytili type strain CAIM 528.</title>
        <authorList>
            <person name="Gonzalez-Castillo A."/>
            <person name="Gomez-Gil B."/>
            <person name="Enciso-Ibarra J."/>
        </authorList>
    </citation>
    <scope>NUCLEOTIDE SEQUENCE [LARGE SCALE GENOMIC DNA]</scope>
    <source>
        <strain evidence="9 10">CAIM 528</strain>
    </source>
</reference>
<protein>
    <submittedName>
        <fullName evidence="9">Agglutination protein</fullName>
    </submittedName>
</protein>
<dbReference type="InterPro" id="IPR010130">
    <property type="entry name" value="T1SS_OMP_TolC"/>
</dbReference>
<comment type="subcellular location">
    <subcellularLocation>
        <location evidence="1">Cell outer membrane</location>
    </subcellularLocation>
</comment>
<sequence length="437" mass="49211">MHLRITIMAFLLLSSPLKAMTLEESVAQSLDNSPLLVSRYSRYQSMVKDQSAVSGAFLPQVNVYAAAGYEGTRYNNGNYIDSEDRILDRTEMGVKISQLLFDGFRTSSDVDRLSFEADAERLSLLSAAENVALDTVKAYIDVLHATELLSLTERNLREHNEIYRFILDKKEKGLTSNSDLAQVSARVATTQSSVIASQNNLYDAKTKFLRLVGQSPKDLIEPVFPDELIPSTLDEARSYAIKNHPTIKSSMKDLEAARKEVDREKGGYYPELKLELSASKTDNVDNIEGINEDARVMLSLNYDIFNGFSTNSRVESSAWRVEEARAVRASAELDASEGVQLAWNAHDLLQQQLDVLKVNVDAAKVTELGYIQQFNVGRRSLLDVLDAKVETFVARRNYLKTKYDRTYAAYRLFNAMGTLTYALRVDYPEEWKGKNDD</sequence>
<dbReference type="PANTHER" id="PTHR30026">
    <property type="entry name" value="OUTER MEMBRANE PROTEIN TOLC"/>
    <property type="match status" value="1"/>
</dbReference>
<dbReference type="PANTHER" id="PTHR30026:SF22">
    <property type="entry name" value="OUTER MEMBRANE EFFLUX PROTEIN"/>
    <property type="match status" value="1"/>
</dbReference>
<evidence type="ECO:0000313" key="9">
    <source>
        <dbReference type="EMBL" id="KIN12121.1"/>
    </source>
</evidence>
<dbReference type="InterPro" id="IPR003423">
    <property type="entry name" value="OMP_efflux"/>
</dbReference>
<proteinExistence type="inferred from homology"/>
<keyword evidence="10" id="KW-1185">Reference proteome</keyword>
<dbReference type="OrthoDB" id="9814637at2"/>
<evidence type="ECO:0000256" key="3">
    <source>
        <dbReference type="ARBA" id="ARBA00022448"/>
    </source>
</evidence>
<gene>
    <name evidence="9" type="ORF">SU60_04075</name>
</gene>
<keyword evidence="4" id="KW-1134">Transmembrane beta strand</keyword>
<dbReference type="EMBL" id="JXOK01000008">
    <property type="protein sequence ID" value="KIN12121.1"/>
    <property type="molecule type" value="Genomic_DNA"/>
</dbReference>
<keyword evidence="5" id="KW-0812">Transmembrane</keyword>
<evidence type="ECO:0000256" key="6">
    <source>
        <dbReference type="ARBA" id="ARBA00023136"/>
    </source>
</evidence>
<feature type="signal peptide" evidence="8">
    <location>
        <begin position="1"/>
        <end position="19"/>
    </location>
</feature>
<name>A0A0C3HV94_9VIBR</name>
<dbReference type="Proteomes" id="UP000031977">
    <property type="component" value="Unassembled WGS sequence"/>
</dbReference>
<keyword evidence="3" id="KW-0813">Transport</keyword>
<organism evidence="9 10">
    <name type="scientific">Vibrio mytili</name>
    <dbReference type="NCBI Taxonomy" id="50718"/>
    <lineage>
        <taxon>Bacteria</taxon>
        <taxon>Pseudomonadati</taxon>
        <taxon>Pseudomonadota</taxon>
        <taxon>Gammaproteobacteria</taxon>
        <taxon>Vibrionales</taxon>
        <taxon>Vibrionaceae</taxon>
        <taxon>Vibrio</taxon>
    </lineage>
</organism>
<dbReference type="AlphaFoldDB" id="A0A0C3HV94"/>
<evidence type="ECO:0000256" key="5">
    <source>
        <dbReference type="ARBA" id="ARBA00022692"/>
    </source>
</evidence>
<dbReference type="NCBIfam" id="TIGR01844">
    <property type="entry name" value="type_I_sec_TolC"/>
    <property type="match status" value="1"/>
</dbReference>
<keyword evidence="6" id="KW-0472">Membrane</keyword>
<evidence type="ECO:0000256" key="1">
    <source>
        <dbReference type="ARBA" id="ARBA00004442"/>
    </source>
</evidence>
<keyword evidence="8" id="KW-0732">Signal</keyword>
<comment type="caution">
    <text evidence="9">The sequence shown here is derived from an EMBL/GenBank/DDBJ whole genome shotgun (WGS) entry which is preliminary data.</text>
</comment>
<comment type="similarity">
    <text evidence="2">Belongs to the outer membrane factor (OMF) (TC 1.B.17) family.</text>
</comment>
<evidence type="ECO:0000256" key="2">
    <source>
        <dbReference type="ARBA" id="ARBA00007613"/>
    </source>
</evidence>
<dbReference type="InterPro" id="IPR051906">
    <property type="entry name" value="TolC-like"/>
</dbReference>
<evidence type="ECO:0000256" key="8">
    <source>
        <dbReference type="SAM" id="SignalP"/>
    </source>
</evidence>
<dbReference type="GO" id="GO:0015562">
    <property type="term" value="F:efflux transmembrane transporter activity"/>
    <property type="evidence" value="ECO:0007669"/>
    <property type="project" value="InterPro"/>
</dbReference>
<evidence type="ECO:0000313" key="10">
    <source>
        <dbReference type="Proteomes" id="UP000031977"/>
    </source>
</evidence>
<dbReference type="Gene3D" id="1.20.1600.10">
    <property type="entry name" value="Outer membrane efflux proteins (OEP)"/>
    <property type="match status" value="1"/>
</dbReference>
<keyword evidence="7" id="KW-0998">Cell outer membrane</keyword>